<dbReference type="Gene3D" id="3.30.70.270">
    <property type="match status" value="1"/>
</dbReference>
<evidence type="ECO:0000256" key="2">
    <source>
        <dbReference type="ARBA" id="ARBA00023118"/>
    </source>
</evidence>
<dbReference type="Proteomes" id="UP001500399">
    <property type="component" value="Unassembled WGS sequence"/>
</dbReference>
<dbReference type="RefSeq" id="WP_304988086.1">
    <property type="nucleotide sequence ID" value="NZ_BAAACR010000001.1"/>
</dbReference>
<dbReference type="InterPro" id="IPR043128">
    <property type="entry name" value="Rev_trsase/Diguanyl_cyclase"/>
</dbReference>
<gene>
    <name evidence="4" type="ORF">GCM10008919_00660</name>
</gene>
<protein>
    <recommendedName>
        <fullName evidence="3">Cas10/Cmr2 second palm domain-containing protein</fullName>
    </recommendedName>
</protein>
<proteinExistence type="predicted"/>
<dbReference type="InterPro" id="IPR054767">
    <property type="entry name" value="Cas10-Cmr2_palm2"/>
</dbReference>
<name>A0ABP3CED3_9FIRM</name>
<organism evidence="4 5">
    <name type="scientific">Selenomonas dianae</name>
    <dbReference type="NCBI Taxonomy" id="135079"/>
    <lineage>
        <taxon>Bacteria</taxon>
        <taxon>Bacillati</taxon>
        <taxon>Bacillota</taxon>
        <taxon>Negativicutes</taxon>
        <taxon>Selenomonadales</taxon>
        <taxon>Selenomonadaceae</taxon>
        <taxon>Selenomonas</taxon>
    </lineage>
</organism>
<feature type="domain" description="Cas10/Cmr2 second palm" evidence="3">
    <location>
        <begin position="288"/>
        <end position="433"/>
    </location>
</feature>
<keyword evidence="5" id="KW-1185">Reference proteome</keyword>
<evidence type="ECO:0000313" key="4">
    <source>
        <dbReference type="EMBL" id="GAA0201176.1"/>
    </source>
</evidence>
<dbReference type="EMBL" id="BAAACR010000001">
    <property type="protein sequence ID" value="GAA0201176.1"/>
    <property type="molecule type" value="Genomic_DNA"/>
</dbReference>
<evidence type="ECO:0000256" key="1">
    <source>
        <dbReference type="ARBA" id="ARBA00022741"/>
    </source>
</evidence>
<accession>A0ABP3CED3</accession>
<sequence>MEDRTYTYQAILFDTRSIQKYIFSSNRLKANIGASHLVDRVFDDVLLPTVRGELGADALDDSSWEQPEMIDWTDMRTAARVGYIGGGNALLLFRTETVYETLRSIVSAFTKKLLEKAPGLRTGAAIGTMTLRADGSYAGASDHSDAPNDLTRLVHKLKNFQNTVIPTVNVPYTGLTLVCGESGETANVWMRDEKEPNGDKASDDVASVPANVRMRDEKAPNGRFYAWEVAEKLRVAMPQDGKPAAVQTALMEKLQSFLPTKERENFRKNYAFPMKFDHLGQQTPKNDIAVVHIDGNNMGKKFQECKTLTTRIQRSLAIRDTTIAAFAALVQNIVAHIERYNGILALGEDQKKRTLLPIRPLVLGGDDMTFVCAAKVAVEFASFVMRHLVHDDTEGRTPIDSCAGITIMNTSYPFFRGYQMAEELCAAAKKRMRESKEASCWLDFAILHGDRASTLAQFRAQEYTGVCGDLHFGPYRVDADAGEMESLAALLAGVRGMRKLPNNKVKELRRVLIYSAHEQRQFLAQIGYLGMRIPSPEAWRDYEKDLWGKDKRTPYMDAVELMDYIIEDEEVCI</sequence>
<keyword evidence="1" id="KW-0547">Nucleotide-binding</keyword>
<dbReference type="Pfam" id="PF22335">
    <property type="entry name" value="Cas10-Cmr2_palm2"/>
    <property type="match status" value="1"/>
</dbReference>
<evidence type="ECO:0000259" key="3">
    <source>
        <dbReference type="Pfam" id="PF22335"/>
    </source>
</evidence>
<evidence type="ECO:0000313" key="5">
    <source>
        <dbReference type="Proteomes" id="UP001500399"/>
    </source>
</evidence>
<keyword evidence="2" id="KW-0051">Antiviral defense</keyword>
<reference evidence="5" key="1">
    <citation type="journal article" date="2019" name="Int. J. Syst. Evol. Microbiol.">
        <title>The Global Catalogue of Microorganisms (GCM) 10K type strain sequencing project: providing services to taxonomists for standard genome sequencing and annotation.</title>
        <authorList>
            <consortium name="The Broad Institute Genomics Platform"/>
            <consortium name="The Broad Institute Genome Sequencing Center for Infectious Disease"/>
            <person name="Wu L."/>
            <person name="Ma J."/>
        </authorList>
    </citation>
    <scope>NUCLEOTIDE SEQUENCE [LARGE SCALE GENOMIC DNA]</scope>
    <source>
        <strain evidence="5">JCM 8542</strain>
    </source>
</reference>
<comment type="caution">
    <text evidence="4">The sequence shown here is derived from an EMBL/GenBank/DDBJ whole genome shotgun (WGS) entry which is preliminary data.</text>
</comment>